<evidence type="ECO:0000313" key="4">
    <source>
        <dbReference type="Proteomes" id="UP000285456"/>
    </source>
</evidence>
<protein>
    <submittedName>
        <fullName evidence="3">Protein xpaC</fullName>
    </submittedName>
</protein>
<feature type="coiled-coil region" evidence="1">
    <location>
        <begin position="72"/>
        <end position="99"/>
    </location>
</feature>
<dbReference type="AlphaFoldDB" id="A0A417YDS6"/>
<sequence length="216" mass="25244">MDLRAFLQFIIQSMLGFTGTILTWLVSFFAFSQTFLLSSLIALGGGIVFFITSKQILDYRYVKRNGLTRREYKFIETNLKEAKQKISRLQKALFRVRSLQDAKRNLEIARTAQKIYINAKRDPNRFYQAEGFFYNHLDSLVELAEKYAFLATQPAKTREMESSLRQTRQTITTLGETIKKDLHVMLNDDMDTLQFELDVAKQSIHRMNKNNKGMMK</sequence>
<dbReference type="EMBL" id="QWEH01000011">
    <property type="protein sequence ID" value="RHW30768.1"/>
    <property type="molecule type" value="Genomic_DNA"/>
</dbReference>
<feature type="transmembrane region" description="Helical" evidence="2">
    <location>
        <begin position="35"/>
        <end position="53"/>
    </location>
</feature>
<dbReference type="RefSeq" id="WP_118889778.1">
    <property type="nucleotide sequence ID" value="NZ_JAUOPF010000003.1"/>
</dbReference>
<evidence type="ECO:0000313" key="3">
    <source>
        <dbReference type="EMBL" id="RHW30768.1"/>
    </source>
</evidence>
<keyword evidence="4" id="KW-1185">Reference proteome</keyword>
<proteinExistence type="predicted"/>
<reference evidence="3 4" key="1">
    <citation type="journal article" date="2007" name="Int. J. Syst. Evol. Microbiol.">
        <title>Oceanobacillus profundus sp. nov., isolated from a deep-sea sediment core.</title>
        <authorList>
            <person name="Kim Y.G."/>
            <person name="Choi D.H."/>
            <person name="Hyun S."/>
            <person name="Cho B.C."/>
        </authorList>
    </citation>
    <scope>NUCLEOTIDE SEQUENCE [LARGE SCALE GENOMIC DNA]</scope>
    <source>
        <strain evidence="3 4">DSM 18246</strain>
    </source>
</reference>
<keyword evidence="2" id="KW-1133">Transmembrane helix</keyword>
<keyword evidence="1" id="KW-0175">Coiled coil</keyword>
<dbReference type="OrthoDB" id="2081028at2"/>
<dbReference type="Pfam" id="PF10112">
    <property type="entry name" value="Halogen_Hydrol"/>
    <property type="match status" value="1"/>
</dbReference>
<organism evidence="3 4">
    <name type="scientific">Oceanobacillus profundus</name>
    <dbReference type="NCBI Taxonomy" id="372463"/>
    <lineage>
        <taxon>Bacteria</taxon>
        <taxon>Bacillati</taxon>
        <taxon>Bacillota</taxon>
        <taxon>Bacilli</taxon>
        <taxon>Bacillales</taxon>
        <taxon>Bacillaceae</taxon>
        <taxon>Oceanobacillus</taxon>
    </lineage>
</organism>
<dbReference type="Proteomes" id="UP000285456">
    <property type="component" value="Unassembled WGS sequence"/>
</dbReference>
<feature type="transmembrane region" description="Helical" evidence="2">
    <location>
        <begin position="7"/>
        <end position="29"/>
    </location>
</feature>
<gene>
    <name evidence="3" type="ORF">D1B32_15175</name>
</gene>
<evidence type="ECO:0000256" key="2">
    <source>
        <dbReference type="SAM" id="Phobius"/>
    </source>
</evidence>
<evidence type="ECO:0000256" key="1">
    <source>
        <dbReference type="SAM" id="Coils"/>
    </source>
</evidence>
<comment type="caution">
    <text evidence="3">The sequence shown here is derived from an EMBL/GenBank/DDBJ whole genome shotgun (WGS) entry which is preliminary data.</text>
</comment>
<name>A0A417YDS6_9BACI</name>
<dbReference type="InterPro" id="IPR018770">
    <property type="entry name" value="ChloroindolylP_hydrolase"/>
</dbReference>
<keyword evidence="2" id="KW-0472">Membrane</keyword>
<keyword evidence="2" id="KW-0812">Transmembrane</keyword>
<accession>A0A417YDS6</accession>